<dbReference type="EMBL" id="MU001673">
    <property type="protein sequence ID" value="KAF2460213.1"/>
    <property type="molecule type" value="Genomic_DNA"/>
</dbReference>
<proteinExistence type="predicted"/>
<evidence type="ECO:0000256" key="2">
    <source>
        <dbReference type="SAM" id="MobiDB-lite"/>
    </source>
</evidence>
<feature type="coiled-coil region" evidence="1">
    <location>
        <begin position="195"/>
        <end position="236"/>
    </location>
</feature>
<evidence type="ECO:0000256" key="1">
    <source>
        <dbReference type="SAM" id="Coils"/>
    </source>
</evidence>
<name>A0A6A6P9R8_9PEZI</name>
<gene>
    <name evidence="3" type="ORF">BDY21DRAFT_334722</name>
</gene>
<protein>
    <submittedName>
        <fullName evidence="3">CENP-Q, a CENPA-CAD centromere complex subunit-domain-containing protein</fullName>
    </submittedName>
</protein>
<evidence type="ECO:0000313" key="4">
    <source>
        <dbReference type="Proteomes" id="UP000799766"/>
    </source>
</evidence>
<reference evidence="3" key="1">
    <citation type="journal article" date="2020" name="Stud. Mycol.">
        <title>101 Dothideomycetes genomes: a test case for predicting lifestyles and emergence of pathogens.</title>
        <authorList>
            <person name="Haridas S."/>
            <person name="Albert R."/>
            <person name="Binder M."/>
            <person name="Bloem J."/>
            <person name="Labutti K."/>
            <person name="Salamov A."/>
            <person name="Andreopoulos B."/>
            <person name="Baker S."/>
            <person name="Barry K."/>
            <person name="Bills G."/>
            <person name="Bluhm B."/>
            <person name="Cannon C."/>
            <person name="Castanera R."/>
            <person name="Culley D."/>
            <person name="Daum C."/>
            <person name="Ezra D."/>
            <person name="Gonzalez J."/>
            <person name="Henrissat B."/>
            <person name="Kuo A."/>
            <person name="Liang C."/>
            <person name="Lipzen A."/>
            <person name="Lutzoni F."/>
            <person name="Magnuson J."/>
            <person name="Mondo S."/>
            <person name="Nolan M."/>
            <person name="Ohm R."/>
            <person name="Pangilinan J."/>
            <person name="Park H.-J."/>
            <person name="Ramirez L."/>
            <person name="Alfaro M."/>
            <person name="Sun H."/>
            <person name="Tritt A."/>
            <person name="Yoshinaga Y."/>
            <person name="Zwiers L.-H."/>
            <person name="Turgeon B."/>
            <person name="Goodwin S."/>
            <person name="Spatafora J."/>
            <person name="Crous P."/>
            <person name="Grigoriev I."/>
        </authorList>
    </citation>
    <scope>NUCLEOTIDE SEQUENCE</scope>
    <source>
        <strain evidence="3">ATCC 16933</strain>
    </source>
</reference>
<dbReference type="AlphaFoldDB" id="A0A6A6P9R8"/>
<dbReference type="Pfam" id="PF13094">
    <property type="entry name" value="CENP-Q"/>
    <property type="match status" value="1"/>
</dbReference>
<feature type="region of interest" description="Disordered" evidence="2">
    <location>
        <begin position="1"/>
        <end position="91"/>
    </location>
</feature>
<sequence length="324" mass="36620">MPPVRGSKQANLVARASQRGRPRKDEGHTKQQNARQKTDTRARRSRKKANSSQHDEIGQEDELALQPSRRGRTPDEETGEDDDRPKKRFNYLKPRVRKIPQHVITSKWAPLGASTQQQTRDLIRAAKRPVTIGIRDDRRRIEAEVTLGSVIRKLERQLPRMPFPPNTRDFHFDLEALIDRNRTLENQLTPALHSVEMLKAAIKREEGALEQEQKTLARLEADAKAEERRQARQTAKIHPLLSLPDDFRPAGDDASEIGFVRTAGNQMPTLDDEDDQELAPLLEQLQHHLESISTNMAQVDGIEAAISVADALVGEALSQRRLGG</sequence>
<evidence type="ECO:0000313" key="3">
    <source>
        <dbReference type="EMBL" id="KAF2460213.1"/>
    </source>
</evidence>
<accession>A0A6A6P9R8</accession>
<dbReference type="InterPro" id="IPR025212">
    <property type="entry name" value="CAD_CENP-Q"/>
</dbReference>
<organism evidence="3 4">
    <name type="scientific">Lineolata rhizophorae</name>
    <dbReference type="NCBI Taxonomy" id="578093"/>
    <lineage>
        <taxon>Eukaryota</taxon>
        <taxon>Fungi</taxon>
        <taxon>Dikarya</taxon>
        <taxon>Ascomycota</taxon>
        <taxon>Pezizomycotina</taxon>
        <taxon>Dothideomycetes</taxon>
        <taxon>Dothideomycetes incertae sedis</taxon>
        <taxon>Lineolatales</taxon>
        <taxon>Lineolataceae</taxon>
        <taxon>Lineolata</taxon>
    </lineage>
</organism>
<keyword evidence="4" id="KW-1185">Reference proteome</keyword>
<keyword evidence="1" id="KW-0175">Coiled coil</keyword>
<dbReference type="Proteomes" id="UP000799766">
    <property type="component" value="Unassembled WGS sequence"/>
</dbReference>
<dbReference type="OrthoDB" id="2420947at2759"/>